<dbReference type="GO" id="GO:0004672">
    <property type="term" value="F:protein kinase activity"/>
    <property type="evidence" value="ECO:0007669"/>
    <property type="project" value="InterPro"/>
</dbReference>
<accession>A0A397TXT5</accession>
<dbReference type="EMBL" id="QKWP01003243">
    <property type="protein sequence ID" value="RIB01229.1"/>
    <property type="molecule type" value="Genomic_DNA"/>
</dbReference>
<keyword evidence="3" id="KW-1185">Reference proteome</keyword>
<evidence type="ECO:0000259" key="1">
    <source>
        <dbReference type="PROSITE" id="PS50011"/>
    </source>
</evidence>
<dbReference type="AlphaFoldDB" id="A0A397TXT5"/>
<evidence type="ECO:0000313" key="2">
    <source>
        <dbReference type="EMBL" id="RIB01229.1"/>
    </source>
</evidence>
<evidence type="ECO:0000313" key="3">
    <source>
        <dbReference type="Proteomes" id="UP000266673"/>
    </source>
</evidence>
<comment type="caution">
    <text evidence="2">The sequence shown here is derived from an EMBL/GenBank/DDBJ whole genome shotgun (WGS) entry which is preliminary data.</text>
</comment>
<dbReference type="PROSITE" id="PS50011">
    <property type="entry name" value="PROTEIN_KINASE_DOM"/>
    <property type="match status" value="1"/>
</dbReference>
<dbReference type="Proteomes" id="UP000266673">
    <property type="component" value="Unassembled WGS sequence"/>
</dbReference>
<protein>
    <recommendedName>
        <fullName evidence="1">Protein kinase domain-containing protein</fullName>
    </recommendedName>
</protein>
<dbReference type="OrthoDB" id="2343493at2759"/>
<dbReference type="Gene3D" id="3.30.200.20">
    <property type="entry name" value="Phosphorylase Kinase, domain 1"/>
    <property type="match status" value="1"/>
</dbReference>
<dbReference type="SUPFAM" id="SSF56112">
    <property type="entry name" value="Protein kinase-like (PK-like)"/>
    <property type="match status" value="1"/>
</dbReference>
<sequence>METFSTRVNSYGMHNCIDFDKIIEINSGSSGVIYKYECKCCKITKALKRLRDSTQSQNFNNEVEILRNAQGHPNIITFYGVTKVRNADIKF</sequence>
<dbReference type="InterPro" id="IPR001245">
    <property type="entry name" value="Ser-Thr/Tyr_kinase_cat_dom"/>
</dbReference>
<dbReference type="Pfam" id="PF07714">
    <property type="entry name" value="PK_Tyr_Ser-Thr"/>
    <property type="match status" value="1"/>
</dbReference>
<organism evidence="2 3">
    <name type="scientific">Gigaspora rosea</name>
    <dbReference type="NCBI Taxonomy" id="44941"/>
    <lineage>
        <taxon>Eukaryota</taxon>
        <taxon>Fungi</taxon>
        <taxon>Fungi incertae sedis</taxon>
        <taxon>Mucoromycota</taxon>
        <taxon>Glomeromycotina</taxon>
        <taxon>Glomeromycetes</taxon>
        <taxon>Diversisporales</taxon>
        <taxon>Gigasporaceae</taxon>
        <taxon>Gigaspora</taxon>
    </lineage>
</organism>
<dbReference type="GO" id="GO:0005524">
    <property type="term" value="F:ATP binding"/>
    <property type="evidence" value="ECO:0007669"/>
    <property type="project" value="InterPro"/>
</dbReference>
<gene>
    <name evidence="2" type="ORF">C2G38_2128120</name>
</gene>
<dbReference type="InterPro" id="IPR011009">
    <property type="entry name" value="Kinase-like_dom_sf"/>
</dbReference>
<name>A0A397TXT5_9GLOM</name>
<feature type="domain" description="Protein kinase" evidence="1">
    <location>
        <begin position="19"/>
        <end position="91"/>
    </location>
</feature>
<proteinExistence type="predicted"/>
<reference evidence="2 3" key="1">
    <citation type="submission" date="2018-06" db="EMBL/GenBank/DDBJ databases">
        <title>Comparative genomics reveals the genomic features of Rhizophagus irregularis, R. cerebriforme, R. diaphanum and Gigaspora rosea, and their symbiotic lifestyle signature.</title>
        <authorList>
            <person name="Morin E."/>
            <person name="San Clemente H."/>
            <person name="Chen E.C.H."/>
            <person name="De La Providencia I."/>
            <person name="Hainaut M."/>
            <person name="Kuo A."/>
            <person name="Kohler A."/>
            <person name="Murat C."/>
            <person name="Tang N."/>
            <person name="Roy S."/>
            <person name="Loubradou J."/>
            <person name="Henrissat B."/>
            <person name="Grigoriev I.V."/>
            <person name="Corradi N."/>
            <person name="Roux C."/>
            <person name="Martin F.M."/>
        </authorList>
    </citation>
    <scope>NUCLEOTIDE SEQUENCE [LARGE SCALE GENOMIC DNA]</scope>
    <source>
        <strain evidence="2 3">DAOM 194757</strain>
    </source>
</reference>
<dbReference type="InterPro" id="IPR000719">
    <property type="entry name" value="Prot_kinase_dom"/>
</dbReference>